<evidence type="ECO:0000256" key="2">
    <source>
        <dbReference type="ARBA" id="ARBA00022630"/>
    </source>
</evidence>
<dbReference type="EMBL" id="LGRN01000139">
    <property type="protein sequence ID" value="OJD15763.1"/>
    <property type="molecule type" value="Genomic_DNA"/>
</dbReference>
<dbReference type="Gene3D" id="3.30.465.10">
    <property type="match status" value="2"/>
</dbReference>
<comment type="similarity">
    <text evidence="1">Belongs to the oxygen-dependent FAD-linked oxidoreductase family.</text>
</comment>
<comment type="caution">
    <text evidence="6">The sequence shown here is derived from an EMBL/GenBank/DDBJ whole genome shotgun (WGS) entry which is preliminary data.</text>
</comment>
<dbReference type="VEuPathDB" id="FungiDB:AJ78_04020"/>
<feature type="domain" description="FAD-binding PCMH-type" evidence="5">
    <location>
        <begin position="52"/>
        <end position="217"/>
    </location>
</feature>
<dbReference type="InterPro" id="IPR036318">
    <property type="entry name" value="FAD-bd_PCMH-like_sf"/>
</dbReference>
<gene>
    <name evidence="6" type="ORF">AJ78_04020</name>
</gene>
<sequence>MLLKNIEEKNTRKDAKSGQCDALIQAGLGDRLLLATDEEYEPRIASWWSLSARLRPWCLVQPQDAGEVSAVMTALLGTEAGNGAGDWHIAIRAGGHGPRRSNNIDNGVTIDLGMLNQATYDAETNLASIGAGGRACWYLVAVTVTWVWADFLGGGSTYFMGREAFACDSVRNFEVVLTNGTIVNANRGENADLWLALKGGGSNFGIVTRFDMEALPNKKLAYGNRFMSADYSSDLVDVIVHFTDHYQEFEADALVAFLMHNTSAFPVDVVAAAIHVNTDGIHKSAGFEKLNQIPSLIPDETISISLADAAEDSQLPSGSWTAGATLTFKNDKRILTYAVELHDRYVQDLNDAIGKDNFVTYAFFQPMPSFFGDISNKKGGNMLGMDSQAHNAILWTGGVAVTTNQEELAIAQTRMNAMVAELRSFSVSLEADSRLVYMNYADLSQDPLRSYGEANVDHISRVAAKYDPFGEFQRRFPGGFKISRVGV</sequence>
<dbReference type="GO" id="GO:0016491">
    <property type="term" value="F:oxidoreductase activity"/>
    <property type="evidence" value="ECO:0007669"/>
    <property type="project" value="UniProtKB-KW"/>
</dbReference>
<dbReference type="OrthoDB" id="2151789at2759"/>
<dbReference type="PROSITE" id="PS51387">
    <property type="entry name" value="FAD_PCMH"/>
    <property type="match status" value="1"/>
</dbReference>
<proteinExistence type="inferred from homology"/>
<dbReference type="SUPFAM" id="SSF56176">
    <property type="entry name" value="FAD-binding/transporter-associated domain-like"/>
    <property type="match status" value="1"/>
</dbReference>
<dbReference type="Gene3D" id="3.40.462.20">
    <property type="match status" value="1"/>
</dbReference>
<organism evidence="6 7">
    <name type="scientific">Emergomyces pasteurianus Ep9510</name>
    <dbReference type="NCBI Taxonomy" id="1447872"/>
    <lineage>
        <taxon>Eukaryota</taxon>
        <taxon>Fungi</taxon>
        <taxon>Dikarya</taxon>
        <taxon>Ascomycota</taxon>
        <taxon>Pezizomycotina</taxon>
        <taxon>Eurotiomycetes</taxon>
        <taxon>Eurotiomycetidae</taxon>
        <taxon>Onygenales</taxon>
        <taxon>Ajellomycetaceae</taxon>
        <taxon>Emergomyces</taxon>
    </lineage>
</organism>
<dbReference type="AlphaFoldDB" id="A0A1J9Q6B0"/>
<evidence type="ECO:0000313" key="7">
    <source>
        <dbReference type="Proteomes" id="UP000182235"/>
    </source>
</evidence>
<keyword evidence="2" id="KW-0285">Flavoprotein</keyword>
<dbReference type="InterPro" id="IPR050416">
    <property type="entry name" value="FAD-linked_Oxidoreductase"/>
</dbReference>
<keyword evidence="7" id="KW-1185">Reference proteome</keyword>
<dbReference type="STRING" id="1447872.A0A1J9Q6B0"/>
<dbReference type="InterPro" id="IPR016166">
    <property type="entry name" value="FAD-bd_PCMH"/>
</dbReference>
<keyword evidence="3" id="KW-0274">FAD</keyword>
<evidence type="ECO:0000256" key="1">
    <source>
        <dbReference type="ARBA" id="ARBA00005466"/>
    </source>
</evidence>
<evidence type="ECO:0000259" key="5">
    <source>
        <dbReference type="PROSITE" id="PS51387"/>
    </source>
</evidence>
<evidence type="ECO:0000256" key="3">
    <source>
        <dbReference type="ARBA" id="ARBA00022827"/>
    </source>
</evidence>
<dbReference type="PANTHER" id="PTHR42973:SF53">
    <property type="entry name" value="FAD-BINDING PCMH-TYPE DOMAIN-CONTAINING PROTEIN-RELATED"/>
    <property type="match status" value="1"/>
</dbReference>
<dbReference type="GO" id="GO:0071949">
    <property type="term" value="F:FAD binding"/>
    <property type="evidence" value="ECO:0007669"/>
    <property type="project" value="InterPro"/>
</dbReference>
<keyword evidence="4" id="KW-0560">Oxidoreductase</keyword>
<reference evidence="6 7" key="1">
    <citation type="submission" date="2015-07" db="EMBL/GenBank/DDBJ databases">
        <title>Emmonsia species relationships and genome sequence.</title>
        <authorList>
            <consortium name="The Broad Institute Genomics Platform"/>
            <person name="Cuomo C.A."/>
            <person name="Munoz J.F."/>
            <person name="Imamovic A."/>
            <person name="Priest M.E."/>
            <person name="Young S."/>
            <person name="Clay O.K."/>
            <person name="McEwen J.G."/>
        </authorList>
    </citation>
    <scope>NUCLEOTIDE SEQUENCE [LARGE SCALE GENOMIC DNA]</scope>
    <source>
        <strain evidence="6 7">UAMH 9510</strain>
    </source>
</reference>
<evidence type="ECO:0000313" key="6">
    <source>
        <dbReference type="EMBL" id="OJD15763.1"/>
    </source>
</evidence>
<accession>A0A1J9Q6B0</accession>
<dbReference type="PANTHER" id="PTHR42973">
    <property type="entry name" value="BINDING OXIDOREDUCTASE, PUTATIVE (AFU_ORTHOLOGUE AFUA_1G17690)-RELATED"/>
    <property type="match status" value="1"/>
</dbReference>
<dbReference type="Proteomes" id="UP000182235">
    <property type="component" value="Unassembled WGS sequence"/>
</dbReference>
<protein>
    <recommendedName>
        <fullName evidence="5">FAD-binding PCMH-type domain-containing protein</fullName>
    </recommendedName>
</protein>
<evidence type="ECO:0000256" key="4">
    <source>
        <dbReference type="ARBA" id="ARBA00023002"/>
    </source>
</evidence>
<name>A0A1J9Q6B0_9EURO</name>
<dbReference type="InterPro" id="IPR016169">
    <property type="entry name" value="FAD-bd_PCMH_sub2"/>
</dbReference>